<gene>
    <name evidence="3" type="ORF">JCM17845_12320</name>
</gene>
<keyword evidence="1" id="KW-0051">Antiviral defense</keyword>
<evidence type="ECO:0000256" key="2">
    <source>
        <dbReference type="SAM" id="MobiDB-lite"/>
    </source>
</evidence>
<organism evidence="3 4">
    <name type="scientific">Iodidimonas gelatinilytica</name>
    <dbReference type="NCBI Taxonomy" id="1236966"/>
    <lineage>
        <taxon>Bacteria</taxon>
        <taxon>Pseudomonadati</taxon>
        <taxon>Pseudomonadota</taxon>
        <taxon>Alphaproteobacteria</taxon>
        <taxon>Iodidimonadales</taxon>
        <taxon>Iodidimonadaceae</taxon>
        <taxon>Iodidimonas</taxon>
    </lineage>
</organism>
<reference evidence="3 4" key="1">
    <citation type="submission" date="2019-09" db="EMBL/GenBank/DDBJ databases">
        <title>NBRP : Genome information of microbial organism related human and environment.</title>
        <authorList>
            <person name="Hattori M."/>
            <person name="Oshima K."/>
            <person name="Inaba H."/>
            <person name="Suda W."/>
            <person name="Sakamoto M."/>
            <person name="Iino T."/>
            <person name="Kitahara M."/>
            <person name="Oshida Y."/>
            <person name="Iida T."/>
            <person name="Kudo T."/>
            <person name="Itoh T."/>
            <person name="Ohkuma M."/>
        </authorList>
    </citation>
    <scope>NUCLEOTIDE SEQUENCE [LARGE SCALE GENOMIC DNA]</scope>
    <source>
        <strain evidence="3 4">Mie-1</strain>
    </source>
</reference>
<dbReference type="InterPro" id="IPR013422">
    <property type="entry name" value="CRISPR-assoc_prot_Cas5_N"/>
</dbReference>
<dbReference type="InterPro" id="IPR021124">
    <property type="entry name" value="CRISPR-assoc_prot_Cas5"/>
</dbReference>
<proteinExistence type="predicted"/>
<dbReference type="NCBIfam" id="TIGR01868">
    <property type="entry name" value="casD_Cas5e"/>
    <property type="match status" value="1"/>
</dbReference>
<feature type="region of interest" description="Disordered" evidence="2">
    <location>
        <begin position="209"/>
        <end position="258"/>
    </location>
</feature>
<dbReference type="InterPro" id="IPR010147">
    <property type="entry name" value="CRISPR-assoc_prot_CasD"/>
</dbReference>
<dbReference type="GO" id="GO:0051607">
    <property type="term" value="P:defense response to virus"/>
    <property type="evidence" value="ECO:0007669"/>
    <property type="project" value="UniProtKB-KW"/>
</dbReference>
<evidence type="ECO:0000313" key="4">
    <source>
        <dbReference type="Proteomes" id="UP000325187"/>
    </source>
</evidence>
<dbReference type="Pfam" id="PF09704">
    <property type="entry name" value="Cas_Cas5d"/>
    <property type="match status" value="1"/>
</dbReference>
<accession>A0A5A7N080</accession>
<dbReference type="CDD" id="cd09645">
    <property type="entry name" value="Cas5_I-E"/>
    <property type="match status" value="1"/>
</dbReference>
<dbReference type="Gene3D" id="3.30.70.2660">
    <property type="match status" value="1"/>
</dbReference>
<dbReference type="Proteomes" id="UP000325187">
    <property type="component" value="Unassembled WGS sequence"/>
</dbReference>
<feature type="region of interest" description="Disordered" evidence="2">
    <location>
        <begin position="89"/>
        <end position="111"/>
    </location>
</feature>
<evidence type="ECO:0000256" key="1">
    <source>
        <dbReference type="ARBA" id="ARBA00023118"/>
    </source>
</evidence>
<comment type="caution">
    <text evidence="3">The sequence shown here is derived from an EMBL/GenBank/DDBJ whole genome shotgun (WGS) entry which is preliminary data.</text>
</comment>
<dbReference type="RefSeq" id="WP_150002122.1">
    <property type="nucleotide sequence ID" value="NZ_BKCM01000005.1"/>
</dbReference>
<dbReference type="AlphaFoldDB" id="A0A5A7N080"/>
<keyword evidence="4" id="KW-1185">Reference proteome</keyword>
<dbReference type="GO" id="GO:0043571">
    <property type="term" value="P:maintenance of CRISPR repeat elements"/>
    <property type="evidence" value="ECO:0007669"/>
    <property type="project" value="InterPro"/>
</dbReference>
<dbReference type="EMBL" id="BKCM01000005">
    <property type="protein sequence ID" value="GER00609.1"/>
    <property type="molecule type" value="Genomic_DNA"/>
</dbReference>
<name>A0A5A7N080_9PROT</name>
<protein>
    <submittedName>
        <fullName evidence="3">Type I-E CRISPR-associated protein Cas5/CasD</fullName>
    </submittedName>
</protein>
<evidence type="ECO:0000313" key="3">
    <source>
        <dbReference type="EMBL" id="GER00609.1"/>
    </source>
</evidence>
<sequence length="258" mass="29129">MKRHLILRLEAPLMAFGGVLVDNYGVTRDFPAISMLTGLIANALGWHRRDSEQLQALQDRLVFASRLDKEPGILHDTQNAQIYQKDQGWTTWGTPEGRENSPSYKGIDDETPQRGKYLLQRRYRDYHADASISIALRLEPDAAHPNLEDIAQAFDHPARPLFLGRKSCLPSRPLLDPEADRWVFADTVYEALCKTTSLAPHMPKQEAYRAQWPQGEGPQGDRAQTLSDRRNWRSGVHAGRRPINEGRIEAPATAGESQ</sequence>
<dbReference type="NCBIfam" id="TIGR02593">
    <property type="entry name" value="CRISPR_cas5"/>
    <property type="match status" value="1"/>
</dbReference>
<dbReference type="GO" id="GO:0003723">
    <property type="term" value="F:RNA binding"/>
    <property type="evidence" value="ECO:0007669"/>
    <property type="project" value="InterPro"/>
</dbReference>